<sequence>MEKYLYLIIDLLTLSVPFLASFYPKHAYYKNWIPLFKGIAIVGLFFLVWDSYFTNIGVWGFNERYLTGIKVFNLPLEEVLFFICIPYSSVFVYFSMEFLLKQNPLEKSHKLITNFLLTFSIVVFVMNYDKCYTASTFGLLALYLLFHLYRKTYLGRHYLSYAITLVFFFIVNGILTGSFIDEPVVWYNDAENLGIRIGTIPFEDAFYGFLLIAVIIDWFDYFRKKLVFISN</sequence>
<feature type="transmembrane region" description="Helical" evidence="8">
    <location>
        <begin position="6"/>
        <end position="23"/>
    </location>
</feature>
<evidence type="ECO:0000313" key="10">
    <source>
        <dbReference type="EMBL" id="BCY27220.1"/>
    </source>
</evidence>
<evidence type="ECO:0000256" key="6">
    <source>
        <dbReference type="ARBA" id="ARBA00023136"/>
    </source>
</evidence>
<dbReference type="NCBIfam" id="TIGR03462">
    <property type="entry name" value="CarR_dom_SF"/>
    <property type="match status" value="2"/>
</dbReference>
<evidence type="ECO:0000256" key="1">
    <source>
        <dbReference type="ARBA" id="ARBA00004141"/>
    </source>
</evidence>
<comment type="pathway">
    <text evidence="2">Carotenoid biosynthesis.</text>
</comment>
<evidence type="ECO:0000256" key="3">
    <source>
        <dbReference type="ARBA" id="ARBA00022692"/>
    </source>
</evidence>
<feature type="domain" description="Lycopene cyclase" evidence="9">
    <location>
        <begin position="4"/>
        <end position="93"/>
    </location>
</feature>
<keyword evidence="3 8" id="KW-0812">Transmembrane</keyword>
<dbReference type="Pfam" id="PF18916">
    <property type="entry name" value="Lycopene_cyc"/>
    <property type="match status" value="2"/>
</dbReference>
<feature type="transmembrane region" description="Helical" evidence="8">
    <location>
        <begin position="79"/>
        <end position="99"/>
    </location>
</feature>
<dbReference type="InterPro" id="IPR017825">
    <property type="entry name" value="Lycopene_cyclase_dom"/>
</dbReference>
<evidence type="ECO:0000256" key="7">
    <source>
        <dbReference type="ARBA" id="ARBA00023235"/>
    </source>
</evidence>
<dbReference type="RefSeq" id="WP_221258858.1">
    <property type="nucleotide sequence ID" value="NZ_AP024749.1"/>
</dbReference>
<comment type="subcellular location">
    <subcellularLocation>
        <location evidence="1">Membrane</location>
        <topology evidence="1">Multi-pass membrane protein</topology>
    </subcellularLocation>
</comment>
<accession>A0ABN6HUM6</accession>
<evidence type="ECO:0000313" key="11">
    <source>
        <dbReference type="Proteomes" id="UP000825258"/>
    </source>
</evidence>
<name>A0ABN6HUM6_9FLAO</name>
<evidence type="ECO:0000256" key="2">
    <source>
        <dbReference type="ARBA" id="ARBA00004829"/>
    </source>
</evidence>
<feature type="transmembrane region" description="Helical" evidence="8">
    <location>
        <begin position="161"/>
        <end position="180"/>
    </location>
</feature>
<feature type="domain" description="Lycopene cyclase" evidence="9">
    <location>
        <begin position="129"/>
        <end position="222"/>
    </location>
</feature>
<evidence type="ECO:0000256" key="4">
    <source>
        <dbReference type="ARBA" id="ARBA00022746"/>
    </source>
</evidence>
<keyword evidence="6 8" id="KW-0472">Membrane</keyword>
<gene>
    <name evidence="10" type="ORF">KK2020170_00880</name>
</gene>
<evidence type="ECO:0000256" key="5">
    <source>
        <dbReference type="ARBA" id="ARBA00022989"/>
    </source>
</evidence>
<keyword evidence="7" id="KW-0413">Isomerase</keyword>
<proteinExistence type="predicted"/>
<feature type="transmembrane region" description="Helical" evidence="8">
    <location>
        <begin position="111"/>
        <end position="126"/>
    </location>
</feature>
<organism evidence="10 11">
    <name type="scientific">Flavobacterium okayamense</name>
    <dbReference type="NCBI Taxonomy" id="2830782"/>
    <lineage>
        <taxon>Bacteria</taxon>
        <taxon>Pseudomonadati</taxon>
        <taxon>Bacteroidota</taxon>
        <taxon>Flavobacteriia</taxon>
        <taxon>Flavobacteriales</taxon>
        <taxon>Flavobacteriaceae</taxon>
        <taxon>Flavobacterium</taxon>
    </lineage>
</organism>
<keyword evidence="4" id="KW-0125">Carotenoid biosynthesis</keyword>
<evidence type="ECO:0000259" key="9">
    <source>
        <dbReference type="Pfam" id="PF18916"/>
    </source>
</evidence>
<keyword evidence="5 8" id="KW-1133">Transmembrane helix</keyword>
<keyword evidence="11" id="KW-1185">Reference proteome</keyword>
<feature type="transmembrane region" description="Helical" evidence="8">
    <location>
        <begin position="35"/>
        <end position="59"/>
    </location>
</feature>
<protein>
    <recommendedName>
        <fullName evidence="9">Lycopene cyclase domain-containing protein</fullName>
    </recommendedName>
</protein>
<reference evidence="10 11" key="1">
    <citation type="submission" date="2021-06" db="EMBL/GenBank/DDBJ databases">
        <title>Whole genome sequences of Flavobacterium sp. KK2020170 and assembly.</title>
        <authorList>
            <person name="Kitahara K."/>
            <person name="Miyoshi S."/>
            <person name="Uesaka K."/>
        </authorList>
    </citation>
    <scope>NUCLEOTIDE SEQUENCE [LARGE SCALE GENOMIC DNA]</scope>
    <source>
        <strain evidence="10 11">KK2020170</strain>
    </source>
</reference>
<dbReference type="Proteomes" id="UP000825258">
    <property type="component" value="Chromosome"/>
</dbReference>
<dbReference type="EMBL" id="AP024749">
    <property type="protein sequence ID" value="BCY27220.1"/>
    <property type="molecule type" value="Genomic_DNA"/>
</dbReference>
<evidence type="ECO:0000256" key="8">
    <source>
        <dbReference type="SAM" id="Phobius"/>
    </source>
</evidence>
<feature type="transmembrane region" description="Helical" evidence="8">
    <location>
        <begin position="205"/>
        <end position="222"/>
    </location>
</feature>